<dbReference type="AlphaFoldDB" id="A0A1D2JF68"/>
<dbReference type="EMBL" id="LZYO01000135">
    <property type="protein sequence ID" value="ODH29325.1"/>
    <property type="molecule type" value="Genomic_DNA"/>
</dbReference>
<accession>A0A1D2JF68</accession>
<reference evidence="3 4" key="1">
    <citation type="submission" date="2016-06" db="EMBL/GenBank/DDBJ databases">
        <authorList>
            <person name="Kjaerup R.B."/>
            <person name="Dalgaard T.S."/>
            <person name="Juul-Madsen H.R."/>
        </authorList>
    </citation>
    <scope>NUCLEOTIDE SEQUENCE [LARGE SCALE GENOMIC DNA]</scope>
    <source>
        <strain evidence="3 4">Pb300</strain>
    </source>
</reference>
<dbReference type="Pfam" id="PF22980">
    <property type="entry name" value="Myb_DNA-bind_8"/>
    <property type="match status" value="1"/>
</dbReference>
<dbReference type="VEuPathDB" id="FungiDB:PADG_03437"/>
<feature type="region of interest" description="Disordered" evidence="1">
    <location>
        <begin position="258"/>
        <end position="281"/>
    </location>
</feature>
<gene>
    <name evidence="3" type="ORF">ACO22_03751</name>
</gene>
<feature type="compositionally biased region" description="Polar residues" evidence="1">
    <location>
        <begin position="258"/>
        <end position="269"/>
    </location>
</feature>
<organism evidence="3 4">
    <name type="scientific">Paracoccidioides brasiliensis</name>
    <dbReference type="NCBI Taxonomy" id="121759"/>
    <lineage>
        <taxon>Eukaryota</taxon>
        <taxon>Fungi</taxon>
        <taxon>Dikarya</taxon>
        <taxon>Ascomycota</taxon>
        <taxon>Pezizomycotina</taxon>
        <taxon>Eurotiomycetes</taxon>
        <taxon>Eurotiomycetidae</taxon>
        <taxon>Onygenales</taxon>
        <taxon>Ajellomycetaceae</taxon>
        <taxon>Paracoccidioides</taxon>
    </lineage>
</organism>
<dbReference type="InterPro" id="IPR054505">
    <property type="entry name" value="Myb_DNA-bind_8"/>
</dbReference>
<feature type="region of interest" description="Disordered" evidence="1">
    <location>
        <begin position="67"/>
        <end position="106"/>
    </location>
</feature>
<feature type="compositionally biased region" description="Polar residues" evidence="1">
    <location>
        <begin position="162"/>
        <end position="176"/>
    </location>
</feature>
<feature type="domain" description="Myb-like DNA-binding" evidence="2">
    <location>
        <begin position="8"/>
        <end position="54"/>
    </location>
</feature>
<evidence type="ECO:0000259" key="2">
    <source>
        <dbReference type="Pfam" id="PF22980"/>
    </source>
</evidence>
<comment type="caution">
    <text evidence="3">The sequence shown here is derived from an EMBL/GenBank/DDBJ whole genome shotgun (WGS) entry which is preliminary data.</text>
</comment>
<sequence length="397" mass="43608">MPSKTQADVNLWFLYICLQKSDYKTIDFNAVGEAANLNPPAARMRFSRLRKAIESCAINATSAETTSASASIEEKSKQQYKARQSKPQEVTVKKEEPLSPPGNSIKEAVIPNVEMGVKCDMVKLFDQNEYEANYGDLDDEDVPLAIKRKASQYNASRKRQKPTNVSSMTEIKNEPASSDGNIALFYHTATDTHFPDGIDGSSNMAKSEGTVELVHNFHTDSSEETSDSRQRGIPFRTLAPPPLNTTLQARIPDYVSTSNNNKLAISDGSQETRDSQHEQTKHDVSFDSYLCPLPYRSTQMTHPCNTAPLARPFTSTLGDILSPGIGGTNAPTWSRYQIPTITITDTDPYGLRNPLFPNSTNALDAVQASINGALFSPGSNAFAPRYGSANRNDNPRT</sequence>
<name>A0A1D2JF68_PARBR</name>
<evidence type="ECO:0000313" key="3">
    <source>
        <dbReference type="EMBL" id="ODH29325.1"/>
    </source>
</evidence>
<feature type="compositionally biased region" description="Basic and acidic residues" evidence="1">
    <location>
        <begin position="270"/>
        <end position="281"/>
    </location>
</feature>
<feature type="region of interest" description="Disordered" evidence="1">
    <location>
        <begin position="152"/>
        <end position="176"/>
    </location>
</feature>
<protein>
    <recommendedName>
        <fullName evidence="2">Myb-like DNA-binding domain-containing protein</fullName>
    </recommendedName>
</protein>
<feature type="compositionally biased region" description="Basic and acidic residues" evidence="1">
    <location>
        <begin position="218"/>
        <end position="230"/>
    </location>
</feature>
<dbReference type="Proteomes" id="UP000242814">
    <property type="component" value="Unassembled WGS sequence"/>
</dbReference>
<evidence type="ECO:0000256" key="1">
    <source>
        <dbReference type="SAM" id="MobiDB-lite"/>
    </source>
</evidence>
<evidence type="ECO:0000313" key="4">
    <source>
        <dbReference type="Proteomes" id="UP000242814"/>
    </source>
</evidence>
<feature type="compositionally biased region" description="Basic residues" evidence="1">
    <location>
        <begin position="152"/>
        <end position="161"/>
    </location>
</feature>
<feature type="region of interest" description="Disordered" evidence="1">
    <location>
        <begin position="218"/>
        <end position="246"/>
    </location>
</feature>
<proteinExistence type="predicted"/>
<dbReference type="VEuPathDB" id="FungiDB:PABG_00963"/>